<dbReference type="Gene3D" id="3.50.30.30">
    <property type="match status" value="1"/>
</dbReference>
<evidence type="ECO:0000313" key="15">
    <source>
        <dbReference type="EMBL" id="SNS34005.1"/>
    </source>
</evidence>
<keyword evidence="2" id="KW-0964">Secreted</keyword>
<evidence type="ECO:0000259" key="12">
    <source>
        <dbReference type="Pfam" id="PF02225"/>
    </source>
</evidence>
<dbReference type="Pfam" id="PF05922">
    <property type="entry name" value="Inhibitor_I9"/>
    <property type="match status" value="1"/>
</dbReference>
<evidence type="ECO:0000256" key="5">
    <source>
        <dbReference type="ARBA" id="ARBA00022801"/>
    </source>
</evidence>
<dbReference type="InterPro" id="IPR015500">
    <property type="entry name" value="Peptidase_S8_subtilisin-rel"/>
</dbReference>
<proteinExistence type="inferred from homology"/>
<evidence type="ECO:0000256" key="7">
    <source>
        <dbReference type="PIRSR" id="PIRSR615500-1"/>
    </source>
</evidence>
<evidence type="ECO:0000256" key="4">
    <source>
        <dbReference type="ARBA" id="ARBA00022729"/>
    </source>
</evidence>
<feature type="domain" description="PA" evidence="12">
    <location>
        <begin position="460"/>
        <end position="545"/>
    </location>
</feature>
<evidence type="ECO:0000313" key="16">
    <source>
        <dbReference type="Proteomes" id="UP000198280"/>
    </source>
</evidence>
<feature type="signal peptide" evidence="10">
    <location>
        <begin position="1"/>
        <end position="31"/>
    </location>
</feature>
<keyword evidence="3 8" id="KW-0645">Protease</keyword>
<dbReference type="InterPro" id="IPR003137">
    <property type="entry name" value="PA_domain"/>
</dbReference>
<dbReference type="InterPro" id="IPR045051">
    <property type="entry name" value="SBT"/>
</dbReference>
<dbReference type="GO" id="GO:0006508">
    <property type="term" value="P:proteolysis"/>
    <property type="evidence" value="ECO:0007669"/>
    <property type="project" value="UniProtKB-KW"/>
</dbReference>
<dbReference type="PANTHER" id="PTHR10795">
    <property type="entry name" value="PROPROTEIN CONVERTASE SUBTILISIN/KEXIN"/>
    <property type="match status" value="1"/>
</dbReference>
<dbReference type="PRINTS" id="PR00723">
    <property type="entry name" value="SUBTILISIN"/>
</dbReference>
<dbReference type="Gene3D" id="3.30.70.80">
    <property type="entry name" value="Peptidase S8 propeptide/proteinase inhibitor I9"/>
    <property type="match status" value="1"/>
</dbReference>
<feature type="active site" description="Charge relay system" evidence="7 8">
    <location>
        <position position="296"/>
    </location>
</feature>
<evidence type="ECO:0000256" key="1">
    <source>
        <dbReference type="ARBA" id="ARBA00011073"/>
    </source>
</evidence>
<dbReference type="InterPro" id="IPR023828">
    <property type="entry name" value="Peptidase_S8_Ser-AS"/>
</dbReference>
<dbReference type="Pfam" id="PF02225">
    <property type="entry name" value="PA"/>
    <property type="match status" value="1"/>
</dbReference>
<dbReference type="SUPFAM" id="SSF54897">
    <property type="entry name" value="Protease propeptides/inhibitors"/>
    <property type="match status" value="1"/>
</dbReference>
<evidence type="ECO:0000256" key="10">
    <source>
        <dbReference type="SAM" id="SignalP"/>
    </source>
</evidence>
<feature type="domain" description="Subtilisin-like protease fibronectin type-III" evidence="14">
    <location>
        <begin position="720"/>
        <end position="813"/>
    </location>
</feature>
<evidence type="ECO:0000256" key="8">
    <source>
        <dbReference type="PROSITE-ProRule" id="PRU01240"/>
    </source>
</evidence>
<evidence type="ECO:0000256" key="6">
    <source>
        <dbReference type="ARBA" id="ARBA00022825"/>
    </source>
</evidence>
<gene>
    <name evidence="15" type="ORF">SAMN05216252_10581</name>
</gene>
<keyword evidence="16" id="KW-1185">Reference proteome</keyword>
<dbReference type="RefSeq" id="WP_107418546.1">
    <property type="nucleotide sequence ID" value="NZ_FZOF01000005.1"/>
</dbReference>
<dbReference type="Gene3D" id="3.40.50.200">
    <property type="entry name" value="Peptidase S8/S53 domain"/>
    <property type="match status" value="1"/>
</dbReference>
<dbReference type="GO" id="GO:0004252">
    <property type="term" value="F:serine-type endopeptidase activity"/>
    <property type="evidence" value="ECO:0007669"/>
    <property type="project" value="UniProtKB-UniRule"/>
</dbReference>
<dbReference type="InterPro" id="IPR000209">
    <property type="entry name" value="Peptidase_S8/S53_dom"/>
</dbReference>
<feature type="active site" description="Charge relay system" evidence="7 8">
    <location>
        <position position="205"/>
    </location>
</feature>
<feature type="domain" description="Peptidase S8/S53" evidence="11">
    <location>
        <begin position="196"/>
        <end position="667"/>
    </location>
</feature>
<evidence type="ECO:0000259" key="11">
    <source>
        <dbReference type="Pfam" id="PF00082"/>
    </source>
</evidence>
<feature type="chain" id="PRO_5038728697" evidence="10">
    <location>
        <begin position="32"/>
        <end position="1513"/>
    </location>
</feature>
<dbReference type="InterPro" id="IPR023827">
    <property type="entry name" value="Peptidase_S8_Asp-AS"/>
</dbReference>
<evidence type="ECO:0000256" key="3">
    <source>
        <dbReference type="ARBA" id="ARBA00022670"/>
    </source>
</evidence>
<evidence type="ECO:0000259" key="14">
    <source>
        <dbReference type="Pfam" id="PF17766"/>
    </source>
</evidence>
<dbReference type="SUPFAM" id="SSF52025">
    <property type="entry name" value="PA domain"/>
    <property type="match status" value="1"/>
</dbReference>
<organism evidence="15 16">
    <name type="scientific">Actinacidiphila glaucinigra</name>
    <dbReference type="NCBI Taxonomy" id="235986"/>
    <lineage>
        <taxon>Bacteria</taxon>
        <taxon>Bacillati</taxon>
        <taxon>Actinomycetota</taxon>
        <taxon>Actinomycetes</taxon>
        <taxon>Kitasatosporales</taxon>
        <taxon>Streptomycetaceae</taxon>
        <taxon>Actinacidiphila</taxon>
    </lineage>
</organism>
<feature type="active site" description="Charge relay system" evidence="7 8">
    <location>
        <position position="628"/>
    </location>
</feature>
<dbReference type="PROSITE" id="PS00136">
    <property type="entry name" value="SUBTILASE_ASP"/>
    <property type="match status" value="1"/>
</dbReference>
<dbReference type="InterPro" id="IPR010259">
    <property type="entry name" value="S8pro/Inhibitor_I9"/>
</dbReference>
<name>A0A239DN12_9ACTN</name>
<dbReference type="CDD" id="cd02120">
    <property type="entry name" value="PA_subtilisin_like"/>
    <property type="match status" value="1"/>
</dbReference>
<sequence>MAPPAHPPARRSAIPRSFAALVTGVSLTVLAAAPAPAVAAPVPTPPAVPAPFGAHDPGSGEQPSAGRYIVTLREPAAATYAGGVAGKARTAPRDGEGLKAGSAPVKAYRTYLRSRQDDAARTVGARVISSYSAALNGFTAELQPRQVDELRADPTVVSVVKDDLRKPLAAVNSTDYLGLSGKGGVWAGNGGVEGAGKGVVVGVVDTGIAPENPSFSGAPLGTAPGREPYLDGSVVTYRKADGGTFTGACTAGVQFTAADCSTKLVSARYFVDNFGATRIGGPSIGEYLSPRDGEAHGSHTASTAAGANGVEADLGGVPMGPVSGVAPAAKVAAYKACWSGPDAKDTTDDGCATGDLLAAIDAAVADNVDVINYSIGSADGARTTDSVVDEAFRNAAASGIFVATAGGNSGPGDSTVDNASPWITTAAASTMPTREATVELGDGQNVLGASVSLPADGRKVSAPLVAASGAGTPISVRPQLCGPDSLDGAKVKGAIVLCERGTYDRAAKSAEVKRAGGIGMVLVNPSPDSTDLDTHAVPTIAVDADGYDALLSYAGTEAPTATLVDGNPHHLASAAVPQIAGFSSRGPVQADGGDLIKPDLAAPGVAVLADGANAAGGRPSFTFMSGTSMASPHVAGLGALYLGLHPQATPAEIKSALMTTTRPTVTGAGEASEDVFAQGNGQVDATRYLHPGLLYLNGPDDWARYVAAVKGDRTAPAPSDLNLASIGVGSLAGRQTVTRTVTSTGPGTFTADPVRIPGVDTVVEPRSLTFTAAGQSRTFKVTFTRTTAPLGEYATGYLTWRDGGQSVRSALAVRPVTLVAPTAVAAAGSTGRTTVNLKGGEDRDLPLDLTGLSRGLRVQGSGTVGGPAQTHVVEVPAGTEHARFALDAADDSADLDLSVYRLNQYGDTALVERAATESADEQLDLEDPEPGLYEVEVDFFAGSGPLGFTVTSFALNDKGAEGSFTAQPATAPLRAGGTTPVTLSWKGLRAGAVYLGRVAYGDTGRTTYVTVTGDPRNGPPSGTPGARPTVAVQPAYAVPGQSAVVVAKGLTPAVDFQIRVKGTNRVLASGRTTDDGGVGRLVTLPADIATGKQTLEVRYGSRSAGGSFTVAKLVLGDSEHSDAHAFDGNPLAAMTTAVRGKGTVRITVRGASGTYLSRTLAVDAGELGWYAWKSEPVETRPEKLTATLAVVADHGRTGQSTSLTWTPAAVKASSASITEDRAAAHTAKVSYTNNSEVPAFPTLRYKLTNGDLVLATLQADPEDTFTRSYDTTGVGRLDLVIDGTTVATYRNRDRAGLTGRPAMVEPFYTTFQRGGSARQHGGPASLEMTVTNRPAAYSGGFALTVGEGPEIYAGTSLLLDERIPVPRSAQEGAPVSRTVTVPAGRPLWATAYYEVQGPIFQALAVRRILVPPVAAADLQPVRGSGSRPAFVVDTMPREAAAGTTASVTAAGLSPRERFTVRLDGRVVGFGRATAGGFAHAFVPVRHTHDRTLTVRVTGTGAGRSGETVLGVSG</sequence>
<keyword evidence="6 8" id="KW-0720">Serine protease</keyword>
<dbReference type="Gene3D" id="2.60.40.2310">
    <property type="match status" value="1"/>
</dbReference>
<dbReference type="PROSITE" id="PS51892">
    <property type="entry name" value="SUBTILASE"/>
    <property type="match status" value="1"/>
</dbReference>
<keyword evidence="5 8" id="KW-0378">Hydrolase</keyword>
<dbReference type="Gene3D" id="2.60.120.380">
    <property type="match status" value="1"/>
</dbReference>
<dbReference type="PROSITE" id="PS00138">
    <property type="entry name" value="SUBTILASE_SER"/>
    <property type="match status" value="1"/>
</dbReference>
<keyword evidence="4 10" id="KW-0732">Signal</keyword>
<evidence type="ECO:0000256" key="9">
    <source>
        <dbReference type="RuleBase" id="RU003355"/>
    </source>
</evidence>
<feature type="domain" description="Inhibitor I9" evidence="13">
    <location>
        <begin position="67"/>
        <end position="165"/>
    </location>
</feature>
<dbReference type="InterPro" id="IPR046450">
    <property type="entry name" value="PA_dom_sf"/>
</dbReference>
<protein>
    <submittedName>
        <fullName evidence="15">Peptidase inhibitor I9</fullName>
    </submittedName>
</protein>
<dbReference type="InterPro" id="IPR036852">
    <property type="entry name" value="Peptidase_S8/S53_dom_sf"/>
</dbReference>
<dbReference type="Proteomes" id="UP000198280">
    <property type="component" value="Unassembled WGS sequence"/>
</dbReference>
<dbReference type="Pfam" id="PF17766">
    <property type="entry name" value="fn3_6"/>
    <property type="match status" value="1"/>
</dbReference>
<evidence type="ECO:0000259" key="13">
    <source>
        <dbReference type="Pfam" id="PF05922"/>
    </source>
</evidence>
<dbReference type="InterPro" id="IPR041469">
    <property type="entry name" value="Subtilisin-like_FN3"/>
</dbReference>
<reference evidence="15 16" key="1">
    <citation type="submission" date="2017-06" db="EMBL/GenBank/DDBJ databases">
        <authorList>
            <person name="Kim H.J."/>
            <person name="Triplett B.A."/>
        </authorList>
    </citation>
    <scope>NUCLEOTIDE SEQUENCE [LARGE SCALE GENOMIC DNA]</scope>
    <source>
        <strain evidence="15 16">CGMCC 4.1858</strain>
    </source>
</reference>
<dbReference type="SUPFAM" id="SSF52743">
    <property type="entry name" value="Subtilisin-like"/>
    <property type="match status" value="1"/>
</dbReference>
<dbReference type="EMBL" id="FZOF01000005">
    <property type="protein sequence ID" value="SNS34005.1"/>
    <property type="molecule type" value="Genomic_DNA"/>
</dbReference>
<evidence type="ECO:0000256" key="2">
    <source>
        <dbReference type="ARBA" id="ARBA00022525"/>
    </source>
</evidence>
<dbReference type="OrthoDB" id="614750at2"/>
<dbReference type="Pfam" id="PF00082">
    <property type="entry name" value="Peptidase_S8"/>
    <property type="match status" value="1"/>
</dbReference>
<comment type="similarity">
    <text evidence="1 8 9">Belongs to the peptidase S8 family.</text>
</comment>
<accession>A0A239DN12</accession>
<dbReference type="InterPro" id="IPR037045">
    <property type="entry name" value="S8pro/Inhibitor_I9_sf"/>
</dbReference>